<feature type="compositionally biased region" description="Polar residues" evidence="1">
    <location>
        <begin position="75"/>
        <end position="84"/>
    </location>
</feature>
<evidence type="ECO:0000313" key="2">
    <source>
        <dbReference type="EMBL" id="KAG0143524.1"/>
    </source>
</evidence>
<evidence type="ECO:0000256" key="1">
    <source>
        <dbReference type="SAM" id="MobiDB-lite"/>
    </source>
</evidence>
<feature type="compositionally biased region" description="Polar residues" evidence="1">
    <location>
        <begin position="20"/>
        <end position="31"/>
    </location>
</feature>
<feature type="compositionally biased region" description="Basic and acidic residues" evidence="1">
    <location>
        <begin position="32"/>
        <end position="49"/>
    </location>
</feature>
<feature type="compositionally biased region" description="Polar residues" evidence="1">
    <location>
        <begin position="50"/>
        <end position="64"/>
    </location>
</feature>
<accession>A0A9P6NG58</accession>
<feature type="region of interest" description="Disordered" evidence="1">
    <location>
        <begin position="20"/>
        <end position="97"/>
    </location>
</feature>
<protein>
    <submittedName>
        <fullName evidence="2">Uncharacterized protein</fullName>
    </submittedName>
</protein>
<dbReference type="AlphaFoldDB" id="A0A9P6NG58"/>
<sequence length="121" mass="13275">MFFQKTPAWLHKLFHLKQSTLTSKSPATQVEMSKDQAQDEQHKTPEDSKAQFTIQPFPANTNNPADLLKNPELTDLNNTAQLTGGDSPVFAQPGPQILDPATAASLKVEDNKSVEGQSDDK</sequence>
<gene>
    <name evidence="2" type="ORF">CROQUDRAFT_717147</name>
</gene>
<dbReference type="OrthoDB" id="2532734at2759"/>
<reference evidence="2" key="1">
    <citation type="submission" date="2013-11" db="EMBL/GenBank/DDBJ databases">
        <title>Genome sequence of the fusiform rust pathogen reveals effectors for host alternation and coevolution with pine.</title>
        <authorList>
            <consortium name="DOE Joint Genome Institute"/>
            <person name="Smith K."/>
            <person name="Pendleton A."/>
            <person name="Kubisiak T."/>
            <person name="Anderson C."/>
            <person name="Salamov A."/>
            <person name="Aerts A."/>
            <person name="Riley R."/>
            <person name="Clum A."/>
            <person name="Lindquist E."/>
            <person name="Ence D."/>
            <person name="Campbell M."/>
            <person name="Kronenberg Z."/>
            <person name="Feau N."/>
            <person name="Dhillon B."/>
            <person name="Hamelin R."/>
            <person name="Burleigh J."/>
            <person name="Smith J."/>
            <person name="Yandell M."/>
            <person name="Nelson C."/>
            <person name="Grigoriev I."/>
            <person name="Davis J."/>
        </authorList>
    </citation>
    <scope>NUCLEOTIDE SEQUENCE</scope>
    <source>
        <strain evidence="2">G11</strain>
    </source>
</reference>
<evidence type="ECO:0000313" key="3">
    <source>
        <dbReference type="Proteomes" id="UP000886653"/>
    </source>
</evidence>
<dbReference type="EMBL" id="MU167317">
    <property type="protein sequence ID" value="KAG0143524.1"/>
    <property type="molecule type" value="Genomic_DNA"/>
</dbReference>
<name>A0A9P6NG58_9BASI</name>
<organism evidence="2 3">
    <name type="scientific">Cronartium quercuum f. sp. fusiforme G11</name>
    <dbReference type="NCBI Taxonomy" id="708437"/>
    <lineage>
        <taxon>Eukaryota</taxon>
        <taxon>Fungi</taxon>
        <taxon>Dikarya</taxon>
        <taxon>Basidiomycota</taxon>
        <taxon>Pucciniomycotina</taxon>
        <taxon>Pucciniomycetes</taxon>
        <taxon>Pucciniales</taxon>
        <taxon>Coleosporiaceae</taxon>
        <taxon>Cronartium</taxon>
    </lineage>
</organism>
<proteinExistence type="predicted"/>
<keyword evidence="3" id="KW-1185">Reference proteome</keyword>
<comment type="caution">
    <text evidence="2">The sequence shown here is derived from an EMBL/GenBank/DDBJ whole genome shotgun (WGS) entry which is preliminary data.</text>
</comment>
<dbReference type="Proteomes" id="UP000886653">
    <property type="component" value="Unassembled WGS sequence"/>
</dbReference>